<evidence type="ECO:0000256" key="5">
    <source>
        <dbReference type="ARBA" id="ARBA00022741"/>
    </source>
</evidence>
<name>A0A081CAX0_VECG1</name>
<evidence type="ECO:0000256" key="4">
    <source>
        <dbReference type="ARBA" id="ARBA00022737"/>
    </source>
</evidence>
<comment type="subcellular location">
    <subcellularLocation>
        <location evidence="1">Cell membrane</location>
        <topology evidence="1">Peripheral membrane protein</topology>
    </subcellularLocation>
</comment>
<dbReference type="InterPro" id="IPR003593">
    <property type="entry name" value="AAA+_ATPase"/>
</dbReference>
<protein>
    <submittedName>
        <fullName evidence="10">Ribose import ATP-binding protein RbsA 1</fullName>
    </submittedName>
</protein>
<feature type="domain" description="ABC transporter" evidence="9">
    <location>
        <begin position="254"/>
        <end position="509"/>
    </location>
</feature>
<dbReference type="eggNOG" id="COG1129">
    <property type="taxonomic scope" value="Bacteria"/>
</dbReference>
<keyword evidence="7" id="KW-1278">Translocase</keyword>
<keyword evidence="4" id="KW-0677">Repeat</keyword>
<gene>
    <name evidence="10" type="ORF">U27_02554</name>
</gene>
<evidence type="ECO:0000256" key="2">
    <source>
        <dbReference type="ARBA" id="ARBA00022448"/>
    </source>
</evidence>
<dbReference type="STRING" id="1499967.U27_02554"/>
<dbReference type="Proteomes" id="UP000030661">
    <property type="component" value="Unassembled WGS sequence"/>
</dbReference>
<dbReference type="InterPro" id="IPR003439">
    <property type="entry name" value="ABC_transporter-like_ATP-bd"/>
</dbReference>
<dbReference type="InterPro" id="IPR027417">
    <property type="entry name" value="P-loop_NTPase"/>
</dbReference>
<dbReference type="AlphaFoldDB" id="A0A081CAX0"/>
<dbReference type="InterPro" id="IPR050107">
    <property type="entry name" value="ABC_carbohydrate_import_ATPase"/>
</dbReference>
<dbReference type="PROSITE" id="PS50893">
    <property type="entry name" value="ABC_TRANSPORTER_2"/>
    <property type="match status" value="2"/>
</dbReference>
<dbReference type="PANTHER" id="PTHR43790:SF9">
    <property type="entry name" value="GALACTOFURANOSE TRANSPORTER ATP-BINDING PROTEIN YTFR"/>
    <property type="match status" value="1"/>
</dbReference>
<keyword evidence="2" id="KW-0813">Transport</keyword>
<dbReference type="Pfam" id="PF00005">
    <property type="entry name" value="ABC_tran"/>
    <property type="match status" value="2"/>
</dbReference>
<keyword evidence="5" id="KW-0547">Nucleotide-binding</keyword>
<evidence type="ECO:0000256" key="8">
    <source>
        <dbReference type="ARBA" id="ARBA00023136"/>
    </source>
</evidence>
<dbReference type="PROSITE" id="PS00211">
    <property type="entry name" value="ABC_TRANSPORTER_1"/>
    <property type="match status" value="1"/>
</dbReference>
<dbReference type="GO" id="GO:0005524">
    <property type="term" value="F:ATP binding"/>
    <property type="evidence" value="ECO:0007669"/>
    <property type="project" value="UniProtKB-KW"/>
</dbReference>
<evidence type="ECO:0000256" key="1">
    <source>
        <dbReference type="ARBA" id="ARBA00004202"/>
    </source>
</evidence>
<keyword evidence="6 10" id="KW-0067">ATP-binding</keyword>
<keyword evidence="8" id="KW-0472">Membrane</keyword>
<keyword evidence="11" id="KW-1185">Reference proteome</keyword>
<sequence length="513" mass="56327">MEERRSILALKNITKGLYDISGKTINKNVIVLKSVNFDIRPGEVHVFLGENGAGKSTLMKILCGAVPADSGSIYYNGAEVSINNPHIAHELGVGLVAQEFSLFPNLTVAQNIFLGREPVKGRWGTIDQVKLAKDAAEQLARLKIEIDITSYVRDLTVAQQQMVEIAKALSLNPKVLILDEPTSALADDQVEQLFDVIRTLTQKGVSIIYITHKLNEVLEIGDRVTVLRDGQTVGTEEVAQISDMDNIVQMMVGQKLENLFQRSSIPPGEMAIEVKSLQRKGVLEDINLHVHCGEIVGLAGIVGAGRTELARAIFGADPYDAGEIRVFGKAMKASSPIQSITHGIGFLPEDRARQGIVPLCSVMENINHVVMLQLAWKGWIGKRRRRDVAAKYVQDLSIVVSSLQQDVRYLSGGNQQKVVLAKWLSARSKMFIFDEPTRGIDVGVKAAIYALMDELTRRGAAILMISSELPEIIGMSDRIYVMREGKIVAEMKRGAIHGEEILRYAMGGHDIGS</sequence>
<evidence type="ECO:0000313" key="11">
    <source>
        <dbReference type="Proteomes" id="UP000030661"/>
    </source>
</evidence>
<dbReference type="HOGENOM" id="CLU_000604_92_3_0"/>
<organism evidence="10">
    <name type="scientific">Vecturithrix granuli</name>
    <dbReference type="NCBI Taxonomy" id="1499967"/>
    <lineage>
        <taxon>Bacteria</taxon>
        <taxon>Candidatus Moduliflexota</taxon>
        <taxon>Candidatus Vecturitrichia</taxon>
        <taxon>Candidatus Vecturitrichales</taxon>
        <taxon>Candidatus Vecturitrichaceae</taxon>
        <taxon>Candidatus Vecturithrix</taxon>
    </lineage>
</organism>
<evidence type="ECO:0000256" key="7">
    <source>
        <dbReference type="ARBA" id="ARBA00022967"/>
    </source>
</evidence>
<evidence type="ECO:0000256" key="6">
    <source>
        <dbReference type="ARBA" id="ARBA00022840"/>
    </source>
</evidence>
<dbReference type="CDD" id="cd03216">
    <property type="entry name" value="ABC_Carb_Monos_I"/>
    <property type="match status" value="1"/>
</dbReference>
<keyword evidence="3" id="KW-1003">Cell membrane</keyword>
<dbReference type="SUPFAM" id="SSF52540">
    <property type="entry name" value="P-loop containing nucleoside triphosphate hydrolases"/>
    <property type="match status" value="2"/>
</dbReference>
<dbReference type="SMART" id="SM00382">
    <property type="entry name" value="AAA"/>
    <property type="match status" value="2"/>
</dbReference>
<dbReference type="InterPro" id="IPR017871">
    <property type="entry name" value="ABC_transporter-like_CS"/>
</dbReference>
<dbReference type="Gene3D" id="3.40.50.300">
    <property type="entry name" value="P-loop containing nucleotide triphosphate hydrolases"/>
    <property type="match status" value="2"/>
</dbReference>
<dbReference type="CDD" id="cd03215">
    <property type="entry name" value="ABC_Carb_Monos_II"/>
    <property type="match status" value="1"/>
</dbReference>
<dbReference type="FunFam" id="3.40.50.300:FF:000127">
    <property type="entry name" value="Ribose import ATP-binding protein RbsA"/>
    <property type="match status" value="1"/>
</dbReference>
<feature type="domain" description="ABC transporter" evidence="9">
    <location>
        <begin position="8"/>
        <end position="254"/>
    </location>
</feature>
<accession>A0A081CAX0</accession>
<reference evidence="10" key="1">
    <citation type="journal article" date="2015" name="PeerJ">
        <title>First genomic representation of candidate bacterial phylum KSB3 points to enhanced environmental sensing as a trigger of wastewater bulking.</title>
        <authorList>
            <person name="Sekiguchi Y."/>
            <person name="Ohashi A."/>
            <person name="Parks D.H."/>
            <person name="Yamauchi T."/>
            <person name="Tyson G.W."/>
            <person name="Hugenholtz P."/>
        </authorList>
    </citation>
    <scope>NUCLEOTIDE SEQUENCE [LARGE SCALE GENOMIC DNA]</scope>
</reference>
<dbReference type="GO" id="GO:0016887">
    <property type="term" value="F:ATP hydrolysis activity"/>
    <property type="evidence" value="ECO:0007669"/>
    <property type="project" value="InterPro"/>
</dbReference>
<evidence type="ECO:0000259" key="9">
    <source>
        <dbReference type="PROSITE" id="PS50893"/>
    </source>
</evidence>
<proteinExistence type="predicted"/>
<evidence type="ECO:0000313" key="10">
    <source>
        <dbReference type="EMBL" id="GAK61725.1"/>
    </source>
</evidence>
<dbReference type="GO" id="GO:0005886">
    <property type="term" value="C:plasma membrane"/>
    <property type="evidence" value="ECO:0007669"/>
    <property type="project" value="UniProtKB-SubCell"/>
</dbReference>
<evidence type="ECO:0000256" key="3">
    <source>
        <dbReference type="ARBA" id="ARBA00022475"/>
    </source>
</evidence>
<dbReference type="PANTHER" id="PTHR43790">
    <property type="entry name" value="CARBOHYDRATE TRANSPORT ATP-BINDING PROTEIN MG119-RELATED"/>
    <property type="match status" value="1"/>
</dbReference>
<dbReference type="EMBL" id="DF820482">
    <property type="protein sequence ID" value="GAK61725.1"/>
    <property type="molecule type" value="Genomic_DNA"/>
</dbReference>